<evidence type="ECO:0000313" key="1">
    <source>
        <dbReference type="EMBL" id="GFH33730.1"/>
    </source>
</evidence>
<dbReference type="Proteomes" id="UP000485058">
    <property type="component" value="Unassembled WGS sequence"/>
</dbReference>
<name>A0A6A0ALD4_HAELA</name>
<feature type="non-terminal residue" evidence="1">
    <location>
        <position position="21"/>
    </location>
</feature>
<sequence length="21" mass="2242">MFVIKVPEGAVLCGCKKTSCK</sequence>
<evidence type="ECO:0000313" key="2">
    <source>
        <dbReference type="Proteomes" id="UP000485058"/>
    </source>
</evidence>
<dbReference type="EMBL" id="BLLF01009460">
    <property type="protein sequence ID" value="GFH33730.1"/>
    <property type="molecule type" value="Genomic_DNA"/>
</dbReference>
<keyword evidence="2" id="KW-1185">Reference proteome</keyword>
<gene>
    <name evidence="1" type="ORF">HaLaN_33140</name>
</gene>
<dbReference type="AlphaFoldDB" id="A0A6A0ALD4"/>
<protein>
    <submittedName>
        <fullName evidence="1">Uncharacterized protein</fullName>
    </submittedName>
</protein>
<organism evidence="1 2">
    <name type="scientific">Haematococcus lacustris</name>
    <name type="common">Green alga</name>
    <name type="synonym">Haematococcus pluvialis</name>
    <dbReference type="NCBI Taxonomy" id="44745"/>
    <lineage>
        <taxon>Eukaryota</taxon>
        <taxon>Viridiplantae</taxon>
        <taxon>Chlorophyta</taxon>
        <taxon>core chlorophytes</taxon>
        <taxon>Chlorophyceae</taxon>
        <taxon>CS clade</taxon>
        <taxon>Chlamydomonadales</taxon>
        <taxon>Haematococcaceae</taxon>
        <taxon>Haematococcus</taxon>
    </lineage>
</organism>
<reference evidence="1 2" key="1">
    <citation type="submission" date="2020-02" db="EMBL/GenBank/DDBJ databases">
        <title>Draft genome sequence of Haematococcus lacustris strain NIES-144.</title>
        <authorList>
            <person name="Morimoto D."/>
            <person name="Nakagawa S."/>
            <person name="Yoshida T."/>
            <person name="Sawayama S."/>
        </authorList>
    </citation>
    <scope>NUCLEOTIDE SEQUENCE [LARGE SCALE GENOMIC DNA]</scope>
    <source>
        <strain evidence="1 2">NIES-144</strain>
    </source>
</reference>
<accession>A0A6A0ALD4</accession>
<comment type="caution">
    <text evidence="1">The sequence shown here is derived from an EMBL/GenBank/DDBJ whole genome shotgun (WGS) entry which is preliminary data.</text>
</comment>
<proteinExistence type="predicted"/>